<dbReference type="AlphaFoldDB" id="A0A2R6RZP1"/>
<dbReference type="CDD" id="cd08267">
    <property type="entry name" value="MDR1"/>
    <property type="match status" value="1"/>
</dbReference>
<dbReference type="Pfam" id="PF13602">
    <property type="entry name" value="ADH_zinc_N_2"/>
    <property type="match status" value="1"/>
</dbReference>
<dbReference type="InterPro" id="IPR050700">
    <property type="entry name" value="YIM1/Zinc_Alcohol_DH_Fams"/>
</dbReference>
<proteinExistence type="predicted"/>
<feature type="domain" description="Enoyl reductase (ER)" evidence="1">
    <location>
        <begin position="26"/>
        <end position="342"/>
    </location>
</feature>
<dbReference type="GO" id="GO:0005739">
    <property type="term" value="C:mitochondrion"/>
    <property type="evidence" value="ECO:0007669"/>
    <property type="project" value="TreeGrafter"/>
</dbReference>
<dbReference type="OrthoDB" id="3509362at2759"/>
<sequence>MSSSTSSRHGLLASQTQRAWINVAKGNPADVLVIDEKRPIPTQLADGEVLIKVQAAALNPVPLVPELDYSGIVVDSNGTHLKDGQAVFGMIPGPPIALRSAPLTGTLAQYIRVPATCAIPRPTNIKATEAAGVGACGTTAYQALFSLAKLEPGQHVFVNGGSTSVGIFAIQLAKAIGCRVTATASGKNGDFLKSIGVDKFVDYTLGPLDQQLVKDLPSPKFHVMLEAVGNLDIDLFTQSESYLAPGGTFVTVGPQPEGFGLNDMFALGRYGWGVAKPAWLCGASRTWRMLRVEYNQEDLAAVAQYISEGKIKPIVDSVYDFDDALKAYERIMTKRAVGKVVVKIDPEAD</sequence>
<dbReference type="Proteomes" id="UP000186601">
    <property type="component" value="Unassembled WGS sequence"/>
</dbReference>
<dbReference type="Gene3D" id="3.40.50.720">
    <property type="entry name" value="NAD(P)-binding Rossmann-like Domain"/>
    <property type="match status" value="1"/>
</dbReference>
<name>A0A2R6RZP1_9APHY</name>
<dbReference type="InterPro" id="IPR020843">
    <property type="entry name" value="ER"/>
</dbReference>
<dbReference type="PANTHER" id="PTHR11695">
    <property type="entry name" value="ALCOHOL DEHYDROGENASE RELATED"/>
    <property type="match status" value="1"/>
</dbReference>
<comment type="caution">
    <text evidence="2">The sequence shown here is derived from an EMBL/GenBank/DDBJ whole genome shotgun (WGS) entry which is preliminary data.</text>
</comment>
<dbReference type="SUPFAM" id="SSF51735">
    <property type="entry name" value="NAD(P)-binding Rossmann-fold domains"/>
    <property type="match status" value="1"/>
</dbReference>
<dbReference type="InterPro" id="IPR011032">
    <property type="entry name" value="GroES-like_sf"/>
</dbReference>
<accession>A0A2R6RZP1</accession>
<dbReference type="InterPro" id="IPR036291">
    <property type="entry name" value="NAD(P)-bd_dom_sf"/>
</dbReference>
<organism evidence="2 3">
    <name type="scientific">Hermanssonia centrifuga</name>
    <dbReference type="NCBI Taxonomy" id="98765"/>
    <lineage>
        <taxon>Eukaryota</taxon>
        <taxon>Fungi</taxon>
        <taxon>Dikarya</taxon>
        <taxon>Basidiomycota</taxon>
        <taxon>Agaricomycotina</taxon>
        <taxon>Agaricomycetes</taxon>
        <taxon>Polyporales</taxon>
        <taxon>Meruliaceae</taxon>
        <taxon>Hermanssonia</taxon>
    </lineage>
</organism>
<dbReference type="GO" id="GO:0016491">
    <property type="term" value="F:oxidoreductase activity"/>
    <property type="evidence" value="ECO:0007669"/>
    <property type="project" value="InterPro"/>
</dbReference>
<dbReference type="SUPFAM" id="SSF50129">
    <property type="entry name" value="GroES-like"/>
    <property type="match status" value="1"/>
</dbReference>
<protein>
    <recommendedName>
        <fullName evidence="1">Enoyl reductase (ER) domain-containing protein</fullName>
    </recommendedName>
</protein>
<dbReference type="STRING" id="98765.A0A2R6RZP1"/>
<evidence type="ECO:0000313" key="3">
    <source>
        <dbReference type="Proteomes" id="UP000186601"/>
    </source>
</evidence>
<dbReference type="PANTHER" id="PTHR11695:SF294">
    <property type="entry name" value="RETICULON-4-INTERACTING PROTEIN 1, MITOCHONDRIAL"/>
    <property type="match status" value="1"/>
</dbReference>
<gene>
    <name evidence="2" type="ORF">PHLCEN_2v1527</name>
</gene>
<dbReference type="Gene3D" id="3.90.180.10">
    <property type="entry name" value="Medium-chain alcohol dehydrogenases, catalytic domain"/>
    <property type="match status" value="1"/>
</dbReference>
<dbReference type="SMART" id="SM00829">
    <property type="entry name" value="PKS_ER"/>
    <property type="match status" value="1"/>
</dbReference>
<dbReference type="EMBL" id="MLYV02000122">
    <property type="protein sequence ID" value="PSS35502.1"/>
    <property type="molecule type" value="Genomic_DNA"/>
</dbReference>
<evidence type="ECO:0000259" key="1">
    <source>
        <dbReference type="SMART" id="SM00829"/>
    </source>
</evidence>
<reference evidence="2 3" key="1">
    <citation type="submission" date="2018-02" db="EMBL/GenBank/DDBJ databases">
        <title>Genome sequence of the basidiomycete white-rot fungus Phlebia centrifuga.</title>
        <authorList>
            <person name="Granchi Z."/>
            <person name="Peng M."/>
            <person name="de Vries R.P."/>
            <person name="Hilden K."/>
            <person name="Makela M.R."/>
            <person name="Grigoriev I."/>
            <person name="Riley R."/>
        </authorList>
    </citation>
    <scope>NUCLEOTIDE SEQUENCE [LARGE SCALE GENOMIC DNA]</scope>
    <source>
        <strain evidence="2 3">FBCC195</strain>
    </source>
</reference>
<evidence type="ECO:0000313" key="2">
    <source>
        <dbReference type="EMBL" id="PSS35502.1"/>
    </source>
</evidence>
<keyword evidence="3" id="KW-1185">Reference proteome</keyword>